<evidence type="ECO:0000256" key="2">
    <source>
        <dbReference type="SAM" id="Phobius"/>
    </source>
</evidence>
<dbReference type="EMBL" id="JACXAC010000001">
    <property type="protein sequence ID" value="MBD2721158.1"/>
    <property type="molecule type" value="Genomic_DNA"/>
</dbReference>
<feature type="compositionally biased region" description="Low complexity" evidence="1">
    <location>
        <begin position="18"/>
        <end position="38"/>
    </location>
</feature>
<keyword evidence="4" id="KW-1185">Reference proteome</keyword>
<evidence type="ECO:0000313" key="3">
    <source>
        <dbReference type="EMBL" id="MBD2721158.1"/>
    </source>
</evidence>
<evidence type="ECO:0000313" key="4">
    <source>
        <dbReference type="Proteomes" id="UP000606003"/>
    </source>
</evidence>
<evidence type="ECO:0000256" key="1">
    <source>
        <dbReference type="SAM" id="MobiDB-lite"/>
    </source>
</evidence>
<dbReference type="RefSeq" id="WP_190922416.1">
    <property type="nucleotide sequence ID" value="NZ_JACXAC010000001.1"/>
</dbReference>
<feature type="transmembrane region" description="Helical" evidence="2">
    <location>
        <begin position="95"/>
        <end position="114"/>
    </location>
</feature>
<dbReference type="Proteomes" id="UP000606003">
    <property type="component" value="Unassembled WGS sequence"/>
</dbReference>
<comment type="caution">
    <text evidence="3">The sequence shown here is derived from an EMBL/GenBank/DDBJ whole genome shotgun (WGS) entry which is preliminary data.</text>
</comment>
<sequence length="221" mass="23779">MKDLEAQPPADQPPVAPEQPSGAALLTAPAEAPASGPAYAPPVAAPVPMPPPLPPLPPLVSDDGRVSLTDTSFTVRGQEFLLRELERVEVAPVKWILWYLLGGLGLAAVMIAFLQNWLHTGPAMLGMALTALLLAYGHRGTNRLRLHRLGREAVNFALPGETPPWQRLVAEANRRIFRVHDHAAREATALLAAADEARRQEALAAQAEAVDYENNNPLTIS</sequence>
<keyword evidence="2" id="KW-0812">Transmembrane</keyword>
<accession>A0ABR8JQV9</accession>
<keyword evidence="2" id="KW-1133">Transmembrane helix</keyword>
<feature type="region of interest" description="Disordered" evidence="1">
    <location>
        <begin position="1"/>
        <end position="43"/>
    </location>
</feature>
<name>A0ABR8JQV9_9BACT</name>
<gene>
    <name evidence="3" type="ORF">IC234_03390</name>
</gene>
<organism evidence="3 4">
    <name type="scientific">Hymenobacter armeniacus</name>
    <dbReference type="NCBI Taxonomy" id="2771358"/>
    <lineage>
        <taxon>Bacteria</taxon>
        <taxon>Pseudomonadati</taxon>
        <taxon>Bacteroidota</taxon>
        <taxon>Cytophagia</taxon>
        <taxon>Cytophagales</taxon>
        <taxon>Hymenobacteraceae</taxon>
        <taxon>Hymenobacter</taxon>
    </lineage>
</organism>
<keyword evidence="2" id="KW-0472">Membrane</keyword>
<proteinExistence type="predicted"/>
<feature type="transmembrane region" description="Helical" evidence="2">
    <location>
        <begin position="120"/>
        <end position="138"/>
    </location>
</feature>
<protein>
    <submittedName>
        <fullName evidence="3">Uncharacterized protein</fullName>
    </submittedName>
</protein>
<reference evidence="3 4" key="1">
    <citation type="submission" date="2020-09" db="EMBL/GenBank/DDBJ databases">
        <authorList>
            <person name="Kim M.K."/>
        </authorList>
    </citation>
    <scope>NUCLEOTIDE SEQUENCE [LARGE SCALE GENOMIC DNA]</scope>
    <source>
        <strain evidence="3 4">BT189</strain>
    </source>
</reference>